<keyword evidence="6" id="KW-1185">Reference proteome</keyword>
<sequence>MKQKIVLSIMLSALLIAGGCGKNGVKLPVTGESVQSVMSPILNTKGDKIGEASFVEGIDGVTINIQAEGLSPGKHGVHIHEMAVCTPPDFKSAGDHFNPGHKEHGFDNPKGFHLGDLPNLEVDADGKVTAEVTTALVTLKQDVKNSLLDADGSSLVIHEKVDDYKTDPSGNSGDRIACAVIKKK</sequence>
<name>A0ABV2K876_SPOPS</name>
<reference evidence="5 6" key="1">
    <citation type="submission" date="2024-06" db="EMBL/GenBank/DDBJ databases">
        <title>Sorghum-associated microbial communities from plants grown in Nebraska, USA.</title>
        <authorList>
            <person name="Schachtman D."/>
        </authorList>
    </citation>
    <scope>NUCLEOTIDE SEQUENCE [LARGE SCALE GENOMIC DNA]</scope>
    <source>
        <strain evidence="5 6">1288</strain>
    </source>
</reference>
<evidence type="ECO:0000313" key="5">
    <source>
        <dbReference type="EMBL" id="MET3657291.1"/>
    </source>
</evidence>
<organism evidence="5 6">
    <name type="scientific">Sporosarcina psychrophila</name>
    <name type="common">Bacillus psychrophilus</name>
    <dbReference type="NCBI Taxonomy" id="1476"/>
    <lineage>
        <taxon>Bacteria</taxon>
        <taxon>Bacillati</taxon>
        <taxon>Bacillota</taxon>
        <taxon>Bacilli</taxon>
        <taxon>Bacillales</taxon>
        <taxon>Caryophanaceae</taxon>
        <taxon>Sporosarcina</taxon>
    </lineage>
</organism>
<comment type="caution">
    <text evidence="5">The sequence shown here is derived from an EMBL/GenBank/DDBJ whole genome shotgun (WGS) entry which is preliminary data.</text>
</comment>
<dbReference type="PROSITE" id="PS00332">
    <property type="entry name" value="SOD_CU_ZN_2"/>
    <property type="match status" value="1"/>
</dbReference>
<evidence type="ECO:0000259" key="4">
    <source>
        <dbReference type="Pfam" id="PF00080"/>
    </source>
</evidence>
<dbReference type="InterPro" id="IPR018152">
    <property type="entry name" value="SOD_Cu/Zn_BS"/>
</dbReference>
<evidence type="ECO:0000256" key="2">
    <source>
        <dbReference type="ARBA" id="ARBA00024900"/>
    </source>
</evidence>
<comment type="function">
    <text evidence="2">Destroys radicals which are normally produced within the cells and which are toxic to biological systems. May play a role in favoring mycobacterial survival in phagocytes.</text>
</comment>
<comment type="cofactor">
    <cofactor evidence="3">
        <name>Zn(2+)</name>
        <dbReference type="ChEBI" id="CHEBI:29105"/>
    </cofactor>
    <text evidence="3">Binds 1 zinc ion per subunit.</text>
</comment>
<dbReference type="InterPro" id="IPR036423">
    <property type="entry name" value="SOD-like_Cu/Zn_dom_sf"/>
</dbReference>
<evidence type="ECO:0000256" key="1">
    <source>
        <dbReference type="ARBA" id="ARBA00010457"/>
    </source>
</evidence>
<dbReference type="Proteomes" id="UP001549104">
    <property type="component" value="Unassembled WGS sequence"/>
</dbReference>
<dbReference type="EMBL" id="JBEPME010000003">
    <property type="protein sequence ID" value="MET3657291.1"/>
    <property type="molecule type" value="Genomic_DNA"/>
</dbReference>
<dbReference type="InterPro" id="IPR024134">
    <property type="entry name" value="SOD_Cu/Zn_/chaperone"/>
</dbReference>
<comment type="similarity">
    <text evidence="1 3">Belongs to the Cu-Zn superoxide dismutase family.</text>
</comment>
<dbReference type="CDD" id="cd00305">
    <property type="entry name" value="Cu-Zn_Superoxide_Dismutase"/>
    <property type="match status" value="1"/>
</dbReference>
<dbReference type="SUPFAM" id="SSF49329">
    <property type="entry name" value="Cu,Zn superoxide dismutase-like"/>
    <property type="match status" value="1"/>
</dbReference>
<dbReference type="EC" id="1.15.1.1" evidence="3"/>
<keyword evidence="3" id="KW-0479">Metal-binding</keyword>
<dbReference type="GO" id="GO:0004784">
    <property type="term" value="F:superoxide dismutase activity"/>
    <property type="evidence" value="ECO:0007669"/>
    <property type="project" value="UniProtKB-EC"/>
</dbReference>
<comment type="cofactor">
    <cofactor evidence="3">
        <name>Cu cation</name>
        <dbReference type="ChEBI" id="CHEBI:23378"/>
    </cofactor>
    <text evidence="3">Binds 1 copper ion per subunit.</text>
</comment>
<dbReference type="Pfam" id="PF00080">
    <property type="entry name" value="Sod_Cu"/>
    <property type="match status" value="1"/>
</dbReference>
<evidence type="ECO:0000313" key="6">
    <source>
        <dbReference type="Proteomes" id="UP001549104"/>
    </source>
</evidence>
<dbReference type="Gene3D" id="2.60.40.200">
    <property type="entry name" value="Superoxide dismutase, copper/zinc binding domain"/>
    <property type="match status" value="1"/>
</dbReference>
<keyword evidence="3 5" id="KW-0560">Oxidoreductase</keyword>
<dbReference type="InterPro" id="IPR001424">
    <property type="entry name" value="SOD_Cu_Zn_dom"/>
</dbReference>
<proteinExistence type="inferred from homology"/>
<dbReference type="PANTHER" id="PTHR10003">
    <property type="entry name" value="SUPEROXIDE DISMUTASE CU-ZN -RELATED"/>
    <property type="match status" value="1"/>
</dbReference>
<feature type="domain" description="Superoxide dismutase copper/zinc binding" evidence="4">
    <location>
        <begin position="50"/>
        <end position="181"/>
    </location>
</feature>
<gene>
    <name evidence="5" type="ORF">ABIC55_002378</name>
</gene>
<protein>
    <recommendedName>
        <fullName evidence="3">Superoxide dismutase [Cu-Zn]</fullName>
        <ecNumber evidence="3">1.15.1.1</ecNumber>
    </recommendedName>
</protein>
<keyword evidence="3" id="KW-0186">Copper</keyword>
<keyword evidence="3" id="KW-0862">Zinc</keyword>
<dbReference type="PROSITE" id="PS51257">
    <property type="entry name" value="PROKAR_LIPOPROTEIN"/>
    <property type="match status" value="1"/>
</dbReference>
<evidence type="ECO:0000256" key="3">
    <source>
        <dbReference type="RuleBase" id="RU000393"/>
    </source>
</evidence>
<accession>A0ABV2K876</accession>
<comment type="catalytic activity">
    <reaction evidence="3">
        <text>2 superoxide + 2 H(+) = H2O2 + O2</text>
        <dbReference type="Rhea" id="RHEA:20696"/>
        <dbReference type="ChEBI" id="CHEBI:15378"/>
        <dbReference type="ChEBI" id="CHEBI:15379"/>
        <dbReference type="ChEBI" id="CHEBI:16240"/>
        <dbReference type="ChEBI" id="CHEBI:18421"/>
        <dbReference type="EC" id="1.15.1.1"/>
    </reaction>
</comment>